<protein>
    <submittedName>
        <fullName evidence="1">Cell pole-organizing protein PopZ</fullName>
    </submittedName>
</protein>
<reference evidence="1 2" key="1">
    <citation type="submission" date="2023-07" db="EMBL/GenBank/DDBJ databases">
        <title>Genomic Encyclopedia of Type Strains, Phase IV (KMG-IV): sequencing the most valuable type-strain genomes for metagenomic binning, comparative biology and taxonomic classification.</title>
        <authorList>
            <person name="Goeker M."/>
        </authorList>
    </citation>
    <scope>NUCLEOTIDE SEQUENCE [LARGE SCALE GENOMIC DNA]</scope>
    <source>
        <strain evidence="1 2">DSM 3770</strain>
    </source>
</reference>
<dbReference type="RefSeq" id="WP_237345066.1">
    <property type="nucleotide sequence ID" value="NZ_JABWGX010000007.1"/>
</dbReference>
<evidence type="ECO:0000313" key="2">
    <source>
        <dbReference type="Proteomes" id="UP001241747"/>
    </source>
</evidence>
<evidence type="ECO:0000313" key="1">
    <source>
        <dbReference type="EMBL" id="MDQ0504449.1"/>
    </source>
</evidence>
<dbReference type="InterPro" id="IPR019632">
    <property type="entry name" value="DUF2497"/>
</dbReference>
<organism evidence="1 2">
    <name type="scientific">Xanthobacter agilis</name>
    <dbReference type="NCBI Taxonomy" id="47492"/>
    <lineage>
        <taxon>Bacteria</taxon>
        <taxon>Pseudomonadati</taxon>
        <taxon>Pseudomonadota</taxon>
        <taxon>Alphaproteobacteria</taxon>
        <taxon>Hyphomicrobiales</taxon>
        <taxon>Xanthobacteraceae</taxon>
        <taxon>Xanthobacter</taxon>
    </lineage>
</organism>
<proteinExistence type="predicted"/>
<dbReference type="Proteomes" id="UP001241747">
    <property type="component" value="Unassembled WGS sequence"/>
</dbReference>
<dbReference type="Pfam" id="PF10691">
    <property type="entry name" value="DUF2497"/>
    <property type="match status" value="1"/>
</dbReference>
<comment type="caution">
    <text evidence="1">The sequence shown here is derived from an EMBL/GenBank/DDBJ whole genome shotgun (WGS) entry which is preliminary data.</text>
</comment>
<name>A0ABU0LBF1_XANAG</name>
<keyword evidence="2" id="KW-1185">Reference proteome</keyword>
<sequence length="68" mass="7601">MSPAVDAAVGAAFRSLGDLVLPQQERTVEDLVKEILRPMLKEWLDQNLTGIVERLVRAEIERVTGSLR</sequence>
<gene>
    <name evidence="1" type="ORF">QOZ94_001223</name>
</gene>
<accession>A0ABU0LBF1</accession>
<dbReference type="EMBL" id="JAUSVY010000002">
    <property type="protein sequence ID" value="MDQ0504449.1"/>
    <property type="molecule type" value="Genomic_DNA"/>
</dbReference>